<organism evidence="4 5">
    <name type="scientific">Flavobacterium fontis</name>
    <dbReference type="NCBI Taxonomy" id="1124188"/>
    <lineage>
        <taxon>Bacteria</taxon>
        <taxon>Pseudomonadati</taxon>
        <taxon>Bacteroidota</taxon>
        <taxon>Flavobacteriia</taxon>
        <taxon>Flavobacteriales</taxon>
        <taxon>Flavobacteriaceae</taxon>
        <taxon>Flavobacterium</taxon>
    </lineage>
</organism>
<feature type="domain" description="DUF6997" evidence="2">
    <location>
        <begin position="77"/>
        <end position="248"/>
    </location>
</feature>
<gene>
    <name evidence="4" type="ORF">SAMN05444377_103181</name>
</gene>
<dbReference type="AlphaFoldDB" id="A0A1M4YPW9"/>
<sequence>MSKSKNDIAWNSLFEKFNIINQIEKNGSFEITSEQINDVRQARLMTKFDHKSQLPEIFAKNNLSILPTNRGGYSIGNYETFFDFNINEVETVKIEFPNFLESLNFTDITSEATAINCAFVSKILNDFTNEIELFPTVNGRMSSSFFDYQINSKNGKKTIYVDRSQIEIDGGFEGSDSLNLIEAKNYISNDFLIRQLFYPYVLWKNKIQKKVKPIFLTYSNGIFHLREYEFANEKDYNSIFLKKEKKYTFSDGNLNLEVLSELLEKTVTIPEPSIPFPQADSFDRVINLCELLNQNEFLTKEMITANFDFDKRQTDYYSNAAKYLGLVDFNKDVHGNVGCYLTNNGKRIFSLNIIERQKEFIKIILTHQVFKKCLDFCLKNSEMPSKFEVIEMMKKSRLNNVKSPETFKRRSSTVISWTNWILNQIHE</sequence>
<evidence type="ECO:0000313" key="4">
    <source>
        <dbReference type="EMBL" id="SHF07677.1"/>
    </source>
</evidence>
<proteinExistence type="predicted"/>
<dbReference type="STRING" id="1124188.SAMN05444377_103181"/>
<accession>A0A1M4YPW9</accession>
<dbReference type="InterPro" id="IPR054266">
    <property type="entry name" value="DUF6997"/>
</dbReference>
<dbReference type="Pfam" id="PF22515">
    <property type="entry name" value="DUF6996"/>
    <property type="match status" value="1"/>
</dbReference>
<dbReference type="Pfam" id="PF23871">
    <property type="entry name" value="DUF7226"/>
    <property type="match status" value="1"/>
</dbReference>
<reference evidence="4 5" key="1">
    <citation type="submission" date="2016-11" db="EMBL/GenBank/DDBJ databases">
        <authorList>
            <person name="Jaros S."/>
            <person name="Januszkiewicz K."/>
            <person name="Wedrychowicz H."/>
        </authorList>
    </citation>
    <scope>NUCLEOTIDE SEQUENCE [LARGE SCALE GENOMIC DNA]</scope>
    <source>
        <strain evidence="4 5">DSM 25660</strain>
    </source>
</reference>
<dbReference type="InterPro" id="IPR055650">
    <property type="entry name" value="DUF7226"/>
</dbReference>
<evidence type="ECO:0000313" key="5">
    <source>
        <dbReference type="Proteomes" id="UP000184147"/>
    </source>
</evidence>
<dbReference type="Proteomes" id="UP000184147">
    <property type="component" value="Unassembled WGS sequence"/>
</dbReference>
<evidence type="ECO:0000259" key="3">
    <source>
        <dbReference type="Pfam" id="PF23871"/>
    </source>
</evidence>
<dbReference type="RefSeq" id="WP_073361989.1">
    <property type="nucleotide sequence ID" value="NZ_FQVQ01000003.1"/>
</dbReference>
<name>A0A1M4YPW9_9FLAO</name>
<feature type="domain" description="DUF7226" evidence="3">
    <location>
        <begin position="284"/>
        <end position="425"/>
    </location>
</feature>
<evidence type="ECO:0000259" key="1">
    <source>
        <dbReference type="Pfam" id="PF22515"/>
    </source>
</evidence>
<protein>
    <submittedName>
        <fullName evidence="4">Uncharacterized protein</fullName>
    </submittedName>
</protein>
<dbReference type="EMBL" id="FQVQ01000003">
    <property type="protein sequence ID" value="SHF07677.1"/>
    <property type="molecule type" value="Genomic_DNA"/>
</dbReference>
<dbReference type="Pfam" id="PF22518">
    <property type="entry name" value="DUF6997"/>
    <property type="match status" value="1"/>
</dbReference>
<dbReference type="InterPro" id="IPR054265">
    <property type="entry name" value="DUF6996"/>
</dbReference>
<dbReference type="OrthoDB" id="9774819at2"/>
<keyword evidence="5" id="KW-1185">Reference proteome</keyword>
<feature type="domain" description="DUF6996" evidence="1">
    <location>
        <begin position="7"/>
        <end position="75"/>
    </location>
</feature>
<evidence type="ECO:0000259" key="2">
    <source>
        <dbReference type="Pfam" id="PF22518"/>
    </source>
</evidence>